<feature type="compositionally biased region" description="Low complexity" evidence="1">
    <location>
        <begin position="51"/>
        <end position="63"/>
    </location>
</feature>
<evidence type="ECO:0000256" key="1">
    <source>
        <dbReference type="SAM" id="MobiDB-lite"/>
    </source>
</evidence>
<feature type="compositionally biased region" description="Basic and acidic residues" evidence="1">
    <location>
        <begin position="1"/>
        <end position="49"/>
    </location>
</feature>
<protein>
    <submittedName>
        <fullName evidence="2">Uncharacterized protein</fullName>
    </submittedName>
</protein>
<feature type="region of interest" description="Disordered" evidence="1">
    <location>
        <begin position="1"/>
        <end position="147"/>
    </location>
</feature>
<comment type="caution">
    <text evidence="2">The sequence shown here is derived from an EMBL/GenBank/DDBJ whole genome shotgun (WGS) entry which is preliminary data.</text>
</comment>
<sequence length="167" mass="18537">RREEGVDDPPQARDARDRPQGAERPGRPEDGQVWHARDERRDRRRRDGEVEGVPPVAEVPARPVRGDLDGALRREDRREGPLEAYDRPVPDRPVARRLVVGTDAGVVEARRGEAAQDDGQEDQRLEPPTGREAAGEGRQPPPRRGGSRAVFLLVYGAVAVRTAVVDR</sequence>
<evidence type="ECO:0000313" key="3">
    <source>
        <dbReference type="Proteomes" id="UP000266841"/>
    </source>
</evidence>
<evidence type="ECO:0000313" key="2">
    <source>
        <dbReference type="EMBL" id="EJK77970.1"/>
    </source>
</evidence>
<accession>K0TJV6</accession>
<dbReference type="Proteomes" id="UP000266841">
    <property type="component" value="Unassembled WGS sequence"/>
</dbReference>
<dbReference type="AlphaFoldDB" id="K0TJV6"/>
<feature type="compositionally biased region" description="Basic and acidic residues" evidence="1">
    <location>
        <begin position="64"/>
        <end position="94"/>
    </location>
</feature>
<gene>
    <name evidence="2" type="ORF">THAOC_00158</name>
</gene>
<organism evidence="2 3">
    <name type="scientific">Thalassiosira oceanica</name>
    <name type="common">Marine diatom</name>
    <dbReference type="NCBI Taxonomy" id="159749"/>
    <lineage>
        <taxon>Eukaryota</taxon>
        <taxon>Sar</taxon>
        <taxon>Stramenopiles</taxon>
        <taxon>Ochrophyta</taxon>
        <taxon>Bacillariophyta</taxon>
        <taxon>Coscinodiscophyceae</taxon>
        <taxon>Thalassiosirophycidae</taxon>
        <taxon>Thalassiosirales</taxon>
        <taxon>Thalassiosiraceae</taxon>
        <taxon>Thalassiosira</taxon>
    </lineage>
</organism>
<feature type="non-terminal residue" evidence="2">
    <location>
        <position position="1"/>
    </location>
</feature>
<reference evidence="2 3" key="1">
    <citation type="journal article" date="2012" name="Genome Biol.">
        <title>Genome and low-iron response of an oceanic diatom adapted to chronic iron limitation.</title>
        <authorList>
            <person name="Lommer M."/>
            <person name="Specht M."/>
            <person name="Roy A.S."/>
            <person name="Kraemer L."/>
            <person name="Andreson R."/>
            <person name="Gutowska M.A."/>
            <person name="Wolf J."/>
            <person name="Bergner S.V."/>
            <person name="Schilhabel M.B."/>
            <person name="Klostermeier U.C."/>
            <person name="Beiko R.G."/>
            <person name="Rosenstiel P."/>
            <person name="Hippler M."/>
            <person name="Laroche J."/>
        </authorList>
    </citation>
    <scope>NUCLEOTIDE SEQUENCE [LARGE SCALE GENOMIC DNA]</scope>
    <source>
        <strain evidence="2 3">CCMP1005</strain>
    </source>
</reference>
<keyword evidence="3" id="KW-1185">Reference proteome</keyword>
<name>K0TJV6_THAOC</name>
<dbReference type="EMBL" id="AGNL01000153">
    <property type="protein sequence ID" value="EJK77970.1"/>
    <property type="molecule type" value="Genomic_DNA"/>
</dbReference>
<proteinExistence type="predicted"/>